<dbReference type="RefSeq" id="WP_219749077.1">
    <property type="nucleotide sequence ID" value="NZ_JAHXZN010000004.1"/>
</dbReference>
<evidence type="ECO:0000313" key="2">
    <source>
        <dbReference type="Proteomes" id="UP000759103"/>
    </source>
</evidence>
<comment type="caution">
    <text evidence="1">The sequence shown here is derived from an EMBL/GenBank/DDBJ whole genome shotgun (WGS) entry which is preliminary data.</text>
</comment>
<reference evidence="1 2" key="1">
    <citation type="submission" date="2021-07" db="EMBL/GenBank/DDBJ databases">
        <title>Sphingomonas sp.</title>
        <authorList>
            <person name="Feng G."/>
            <person name="Li J."/>
            <person name="Pan M."/>
        </authorList>
    </citation>
    <scope>NUCLEOTIDE SEQUENCE [LARGE SCALE GENOMIC DNA]</scope>
    <source>
        <strain evidence="1 2">RRHST34</strain>
    </source>
</reference>
<organism evidence="1 2">
    <name type="scientific">Sphingomonas citri</name>
    <dbReference type="NCBI Taxonomy" id="2862499"/>
    <lineage>
        <taxon>Bacteria</taxon>
        <taxon>Pseudomonadati</taxon>
        <taxon>Pseudomonadota</taxon>
        <taxon>Alphaproteobacteria</taxon>
        <taxon>Sphingomonadales</taxon>
        <taxon>Sphingomonadaceae</taxon>
        <taxon>Sphingomonas</taxon>
    </lineage>
</organism>
<dbReference type="EMBL" id="JAHXZN010000004">
    <property type="protein sequence ID" value="MBW6531689.1"/>
    <property type="molecule type" value="Genomic_DNA"/>
</dbReference>
<name>A0ABS7BPZ8_9SPHN</name>
<evidence type="ECO:0008006" key="3">
    <source>
        <dbReference type="Google" id="ProtNLM"/>
    </source>
</evidence>
<dbReference type="Proteomes" id="UP000759103">
    <property type="component" value="Unassembled WGS sequence"/>
</dbReference>
<gene>
    <name evidence="1" type="ORF">KZ820_13175</name>
</gene>
<proteinExistence type="predicted"/>
<keyword evidence="2" id="KW-1185">Reference proteome</keyword>
<evidence type="ECO:0000313" key="1">
    <source>
        <dbReference type="EMBL" id="MBW6531689.1"/>
    </source>
</evidence>
<accession>A0ABS7BPZ8</accession>
<protein>
    <recommendedName>
        <fullName evidence="3">Hemerythrin-like domain-containing protein</fullName>
    </recommendedName>
</protein>
<sequence>MSGVPAEHDDLRRRMARFLPLMDSTGHASGVLLRERLEFSRIFQTHSQEEQRAVAARAAAEPGFAPTAAAYRNQLDGLRADYSAHIARWPPAAISDDAAGYRAAVVTLQRRFHDLLAWEERHLL</sequence>